<dbReference type="EC" id="3.4.11.-" evidence="9"/>
<organism evidence="9 10">
    <name type="scientific">Agrobacterium larrymoorei</name>
    <dbReference type="NCBI Taxonomy" id="160699"/>
    <lineage>
        <taxon>Bacteria</taxon>
        <taxon>Pseudomonadati</taxon>
        <taxon>Pseudomonadota</taxon>
        <taxon>Alphaproteobacteria</taxon>
        <taxon>Hyphomicrobiales</taxon>
        <taxon>Rhizobiaceae</taxon>
        <taxon>Rhizobium/Agrobacterium group</taxon>
        <taxon>Agrobacterium</taxon>
    </lineage>
</organism>
<evidence type="ECO:0000256" key="4">
    <source>
        <dbReference type="ARBA" id="ARBA00022723"/>
    </source>
</evidence>
<dbReference type="Proteomes" id="UP001255601">
    <property type="component" value="Unassembled WGS sequence"/>
</dbReference>
<keyword evidence="5 9" id="KW-0378">Hydrolase</keyword>
<comment type="cofactor">
    <cofactor evidence="8">
        <name>a divalent metal cation</name>
        <dbReference type="ChEBI" id="CHEBI:60240"/>
    </cofactor>
    <text evidence="8">Binds 2 divalent metal cations per subunit.</text>
</comment>
<accession>A0AAJ2BAS1</accession>
<sequence length="378" mass="40706">MMAIDEKNLARIEAWTRDLCLIPGLSGFEDPVADYISAALPDTRIERHVDTMGNLTLTVRGSDAEAPSVMVFAHTDQLGLMVRRIEADGFVRVERLGGVPERVLPGLRMVIMNRQGKQIPCVIAVKAHHATPQDEKSQVLGYEKLFLDLGVSSAEEVRALGVDIGAPVTYTPSFDRLAGTRISGTAIDDRAGCAVLMDLVQRVVDKPVPATLHAVFSVQEEFNLRGAMLAAERLKPDAAISIDLMVAADTPDLPHRGELKLGGGPALGLYSFHGRGTLNGTLAHPALLNHFEATAKALSMPLQRSAHTGLLTDSSYVQLVGEGIPSMDIGYPARYTHTPIETCDLTDLEQIAALLEASLAGMVKGFSFARRRYACATS</sequence>
<evidence type="ECO:0000256" key="1">
    <source>
        <dbReference type="ARBA" id="ARBA00006272"/>
    </source>
</evidence>
<evidence type="ECO:0000256" key="6">
    <source>
        <dbReference type="PIRNR" id="PIRNR001123"/>
    </source>
</evidence>
<feature type="binding site" evidence="8">
    <location>
        <position position="243"/>
    </location>
    <ligand>
        <name>Zn(2+)</name>
        <dbReference type="ChEBI" id="CHEBI:29105"/>
        <label>1</label>
    </ligand>
</feature>
<feature type="binding site" evidence="8">
    <location>
        <position position="188"/>
    </location>
    <ligand>
        <name>Zn(2+)</name>
        <dbReference type="ChEBI" id="CHEBI:29105"/>
        <label>1</label>
    </ligand>
</feature>
<dbReference type="PANTHER" id="PTHR32481">
    <property type="entry name" value="AMINOPEPTIDASE"/>
    <property type="match status" value="1"/>
</dbReference>
<dbReference type="SUPFAM" id="SSF53187">
    <property type="entry name" value="Zn-dependent exopeptidases"/>
    <property type="match status" value="1"/>
</dbReference>
<feature type="binding site" evidence="8">
    <location>
        <position position="74"/>
    </location>
    <ligand>
        <name>Zn(2+)</name>
        <dbReference type="ChEBI" id="CHEBI:29105"/>
        <label>1</label>
    </ligand>
</feature>
<dbReference type="GO" id="GO:0004177">
    <property type="term" value="F:aminopeptidase activity"/>
    <property type="evidence" value="ECO:0007669"/>
    <property type="project" value="UniProtKB-UniRule"/>
</dbReference>
<evidence type="ECO:0000256" key="3">
    <source>
        <dbReference type="ARBA" id="ARBA00022670"/>
    </source>
</evidence>
<evidence type="ECO:0000313" key="9">
    <source>
        <dbReference type="EMBL" id="MDR6102224.1"/>
    </source>
</evidence>
<keyword evidence="3" id="KW-0645">Protease</keyword>
<gene>
    <name evidence="9" type="ORF">QE369_002421</name>
</gene>
<dbReference type="PIRSF" id="PIRSF001123">
    <property type="entry name" value="PepA_GA"/>
    <property type="match status" value="1"/>
</dbReference>
<dbReference type="GO" id="GO:0006508">
    <property type="term" value="P:proteolysis"/>
    <property type="evidence" value="ECO:0007669"/>
    <property type="project" value="UniProtKB-KW"/>
</dbReference>
<dbReference type="InterPro" id="IPR008007">
    <property type="entry name" value="Peptidase_M42"/>
</dbReference>
<dbReference type="Pfam" id="PF05343">
    <property type="entry name" value="Peptidase_M42"/>
    <property type="match status" value="1"/>
</dbReference>
<feature type="binding site" evidence="8">
    <location>
        <position position="337"/>
    </location>
    <ligand>
        <name>Zn(2+)</name>
        <dbReference type="ChEBI" id="CHEBI:29105"/>
        <label>2</label>
    </ligand>
</feature>
<comment type="similarity">
    <text evidence="1 6">Belongs to the peptidase M42 family.</text>
</comment>
<feature type="binding site" evidence="8">
    <location>
        <position position="188"/>
    </location>
    <ligand>
        <name>Zn(2+)</name>
        <dbReference type="ChEBI" id="CHEBI:29105"/>
        <label>2</label>
    </ligand>
</feature>
<dbReference type="PANTHER" id="PTHR32481:SF0">
    <property type="entry name" value="AMINOPEPTIDASE YPDE-RELATED"/>
    <property type="match status" value="1"/>
</dbReference>
<dbReference type="InterPro" id="IPR023367">
    <property type="entry name" value="Peptidase_M42_dom2"/>
</dbReference>
<keyword evidence="4 8" id="KW-0479">Metal-binding</keyword>
<comment type="caution">
    <text evidence="9">The sequence shown here is derived from an EMBL/GenBank/DDBJ whole genome shotgun (WGS) entry which is preliminary data.</text>
</comment>
<keyword evidence="2 9" id="KW-0031">Aminopeptidase</keyword>
<dbReference type="Gene3D" id="2.40.30.40">
    <property type="entry name" value="Peptidase M42, domain 2"/>
    <property type="match status" value="1"/>
</dbReference>
<dbReference type="InterPro" id="IPR051464">
    <property type="entry name" value="Peptidase_M42_aminopept"/>
</dbReference>
<evidence type="ECO:0000313" key="10">
    <source>
        <dbReference type="Proteomes" id="UP001255601"/>
    </source>
</evidence>
<evidence type="ECO:0000256" key="8">
    <source>
        <dbReference type="PIRSR" id="PIRSR001123-2"/>
    </source>
</evidence>
<dbReference type="SUPFAM" id="SSF101821">
    <property type="entry name" value="Aminopeptidase/glucanase lid domain"/>
    <property type="match status" value="1"/>
</dbReference>
<feature type="binding site" evidence="8">
    <location>
        <position position="221"/>
    </location>
    <ligand>
        <name>Zn(2+)</name>
        <dbReference type="ChEBI" id="CHEBI:29105"/>
        <label>2</label>
    </ligand>
</feature>
<protein>
    <submittedName>
        <fullName evidence="9">Aminopeptidase FrvX</fullName>
        <ecNumber evidence="9">3.4.11.-</ecNumber>
    </submittedName>
</protein>
<dbReference type="AlphaFoldDB" id="A0AAJ2BAS1"/>
<name>A0AAJ2BAS1_9HYPH</name>
<proteinExistence type="inferred from homology"/>
<reference evidence="9" key="1">
    <citation type="submission" date="2023-08" db="EMBL/GenBank/DDBJ databases">
        <title>Functional and genomic diversity of the sorghum phyllosphere microbiome.</title>
        <authorList>
            <person name="Shade A."/>
        </authorList>
    </citation>
    <scope>NUCLEOTIDE SEQUENCE</scope>
    <source>
        <strain evidence="9">SORGH_AS_0974</strain>
    </source>
</reference>
<dbReference type="GO" id="GO:0046872">
    <property type="term" value="F:metal ion binding"/>
    <property type="evidence" value="ECO:0007669"/>
    <property type="project" value="UniProtKB-UniRule"/>
</dbReference>
<feature type="active site" description="Proton acceptor" evidence="7">
    <location>
        <position position="220"/>
    </location>
</feature>
<evidence type="ECO:0000256" key="7">
    <source>
        <dbReference type="PIRSR" id="PIRSR001123-1"/>
    </source>
</evidence>
<dbReference type="EMBL" id="JAVIZC010000003">
    <property type="protein sequence ID" value="MDR6102224.1"/>
    <property type="molecule type" value="Genomic_DNA"/>
</dbReference>
<evidence type="ECO:0000256" key="2">
    <source>
        <dbReference type="ARBA" id="ARBA00022438"/>
    </source>
</evidence>
<dbReference type="Gene3D" id="3.40.630.10">
    <property type="entry name" value="Zn peptidases"/>
    <property type="match status" value="1"/>
</dbReference>
<evidence type="ECO:0000256" key="5">
    <source>
        <dbReference type="ARBA" id="ARBA00022801"/>
    </source>
</evidence>